<dbReference type="InterPro" id="IPR036514">
    <property type="entry name" value="SGNH_hydro_sf"/>
</dbReference>
<keyword evidence="6" id="KW-1185">Reference proteome</keyword>
<organism evidence="4 6">
    <name type="scientific">Didymodactylos carnosus</name>
    <dbReference type="NCBI Taxonomy" id="1234261"/>
    <lineage>
        <taxon>Eukaryota</taxon>
        <taxon>Metazoa</taxon>
        <taxon>Spiralia</taxon>
        <taxon>Gnathifera</taxon>
        <taxon>Rotifera</taxon>
        <taxon>Eurotatoria</taxon>
        <taxon>Bdelloidea</taxon>
        <taxon>Philodinida</taxon>
        <taxon>Philodinidae</taxon>
        <taxon>Didymodactylos</taxon>
    </lineage>
</organism>
<dbReference type="EMBL" id="CAJNOQ010008433">
    <property type="protein sequence ID" value="CAF1197131.1"/>
    <property type="molecule type" value="Genomic_DNA"/>
</dbReference>
<evidence type="ECO:0000313" key="6">
    <source>
        <dbReference type="Proteomes" id="UP000663829"/>
    </source>
</evidence>
<evidence type="ECO:0000256" key="1">
    <source>
        <dbReference type="ARBA" id="ARBA00037957"/>
    </source>
</evidence>
<evidence type="ECO:0000313" key="4">
    <source>
        <dbReference type="EMBL" id="CAF1197131.1"/>
    </source>
</evidence>
<gene>
    <name evidence="4" type="ORF">GPM918_LOCUS23522</name>
    <name evidence="5" type="ORF">SRO942_LOCUS23521</name>
</gene>
<keyword evidence="3" id="KW-0472">Membrane</keyword>
<dbReference type="AlphaFoldDB" id="A0A814W6R1"/>
<name>A0A814W6R1_9BILA</name>
<reference evidence="4" key="1">
    <citation type="submission" date="2021-02" db="EMBL/GenBank/DDBJ databases">
        <authorList>
            <person name="Nowell W R."/>
        </authorList>
    </citation>
    <scope>NUCLEOTIDE SEQUENCE</scope>
</reference>
<comment type="similarity">
    <text evidence="1">Belongs to the PC-esterase family.</text>
</comment>
<keyword evidence="3" id="KW-1133">Transmembrane helix</keyword>
<feature type="transmembrane region" description="Helical" evidence="3">
    <location>
        <begin position="48"/>
        <end position="72"/>
    </location>
</feature>
<dbReference type="PANTHER" id="PTHR14469:SF0">
    <property type="entry name" value="FAMILY WITH SEQUENCE SIMILARITY 113"/>
    <property type="match status" value="1"/>
</dbReference>
<dbReference type="Proteomes" id="UP000681722">
    <property type="component" value="Unassembled WGS sequence"/>
</dbReference>
<dbReference type="OrthoDB" id="9975373at2759"/>
<dbReference type="Proteomes" id="UP000663829">
    <property type="component" value="Unassembled WGS sequence"/>
</dbReference>
<dbReference type="PANTHER" id="PTHR14469">
    <property type="entry name" value="SARCOMA ANTIGEN NY-SAR-23"/>
    <property type="match status" value="1"/>
</dbReference>
<sequence length="901" mass="104993">MSIIVTLRLKNDDIDRGKRLKHCVNFLQILKDALSSQEVKLLLKDKSVLFLGDSGTLLFVFILVFTIIRGVYKDLVRFLQSDFLLNEDDLKKKGEHNFQNDQLLEGGEITGLHNGTRYTEVREFTANGQHRLRFYFLTRAYSYYVKNIVLKQIKENVIKPDIVIMNMCVWDISRQSMAVYKDNFIILLRKLRHLMPDALLIWLSAMPVSNKSKGGFIPKDTEYIRPILPSLVRDANHYCKELCPKYGVMYIDTHSLFFRMLHLRKDDGIHWNTLAHRMVSEIVLNRLKAYWYGINLFKCAELRSTLEVVTDEYKQQTSFYQNRQYPSKQYSQHEHQLHNDNNVEYHELLRDKSCKSPDLQQSKRKYSQTETDNCRNKNNLKRKRYDKDDKYVCRNNPQLLQKQKRIHYDTEYTHDCDQDYIQEDYLTKLFLSPPVSEKIRLYSDNQEDFCSYPPPLMGIDLSHKLLDFNNSINNTEDNEQSDTDSLFNIILKYHQSVSGLLYPLVERKLSPLNEYQRSVLLSSSSIDSTQTLSRSVTPNVIRFDLANEQQISEENLFQLLHDDYYAYENYDIDYDGFVLNSLVTSTCQTSYGEEDCLIYNQNILYNTFDNKILNNDYTKHSNNLLIAKTNEVQNELENKNRPSTENDYQLSSRVELKQTDVDSQRLTDDSLNVTMNHSDEQDISSHSILSNMNNKIMDEPKNSSYSLVTLKYQQHNNDVNSNISPCLVSLNDPYDEEENNNKNNANQIFTSDSISVIDTFEQTYKSLTHVESPLGIIKKNKSLYNCLESIPATSLGNDDNDDRSLILQPHLEITMVETKKATVSLSQVVSLTTIVSQSISYAQPIRIQQYRPKLLSKFVKEVESDIIILSSDSEDDDLQIIEISNNIVVDKEVLPHYLLDR</sequence>
<feature type="region of interest" description="Disordered" evidence="2">
    <location>
        <begin position="359"/>
        <end position="381"/>
    </location>
</feature>
<evidence type="ECO:0000313" key="5">
    <source>
        <dbReference type="EMBL" id="CAF3961502.1"/>
    </source>
</evidence>
<evidence type="ECO:0000256" key="2">
    <source>
        <dbReference type="SAM" id="MobiDB-lite"/>
    </source>
</evidence>
<protein>
    <submittedName>
        <fullName evidence="4">Uncharacterized protein</fullName>
    </submittedName>
</protein>
<dbReference type="SUPFAM" id="SSF52266">
    <property type="entry name" value="SGNH hydrolase"/>
    <property type="match status" value="1"/>
</dbReference>
<proteinExistence type="inferred from homology"/>
<accession>A0A814W6R1</accession>
<comment type="caution">
    <text evidence="4">The sequence shown here is derived from an EMBL/GenBank/DDBJ whole genome shotgun (WGS) entry which is preliminary data.</text>
</comment>
<dbReference type="EMBL" id="CAJOBC010008433">
    <property type="protein sequence ID" value="CAF3961502.1"/>
    <property type="molecule type" value="Genomic_DNA"/>
</dbReference>
<keyword evidence="3" id="KW-0812">Transmembrane</keyword>
<dbReference type="Gene3D" id="3.40.50.1110">
    <property type="entry name" value="SGNH hydrolase"/>
    <property type="match status" value="1"/>
</dbReference>
<evidence type="ECO:0000256" key="3">
    <source>
        <dbReference type="SAM" id="Phobius"/>
    </source>
</evidence>